<feature type="region of interest" description="Disordered" evidence="1">
    <location>
        <begin position="1"/>
        <end position="59"/>
    </location>
</feature>
<proteinExistence type="predicted"/>
<evidence type="ECO:0000256" key="1">
    <source>
        <dbReference type="SAM" id="MobiDB-lite"/>
    </source>
</evidence>
<gene>
    <name evidence="2" type="ORF">F8388_017777</name>
</gene>
<feature type="compositionally biased region" description="Basic residues" evidence="1">
    <location>
        <begin position="21"/>
        <end position="36"/>
    </location>
</feature>
<protein>
    <submittedName>
        <fullName evidence="2">Uncharacterized protein</fullName>
    </submittedName>
</protein>
<dbReference type="AlphaFoldDB" id="A0A7J6E5F5"/>
<comment type="caution">
    <text evidence="2">The sequence shown here is derived from an EMBL/GenBank/DDBJ whole genome shotgun (WGS) entry which is preliminary data.</text>
</comment>
<sequence>MAEMPAGECGRRRVKETGKKGVAKGRKLITHKRAKKKHEEMPKVLRKMRSGGVTEKKKL</sequence>
<reference evidence="2 3" key="1">
    <citation type="journal article" date="2020" name="bioRxiv">
        <title>Sequence and annotation of 42 cannabis genomes reveals extensive copy number variation in cannabinoid synthesis and pathogen resistance genes.</title>
        <authorList>
            <person name="Mckernan K.J."/>
            <person name="Helbert Y."/>
            <person name="Kane L.T."/>
            <person name="Ebling H."/>
            <person name="Zhang L."/>
            <person name="Liu B."/>
            <person name="Eaton Z."/>
            <person name="Mclaughlin S."/>
            <person name="Kingan S."/>
            <person name="Baybayan P."/>
            <person name="Concepcion G."/>
            <person name="Jordan M."/>
            <person name="Riva A."/>
            <person name="Barbazuk W."/>
            <person name="Harkins T."/>
        </authorList>
    </citation>
    <scope>NUCLEOTIDE SEQUENCE [LARGE SCALE GENOMIC DNA]</scope>
    <source>
        <strain evidence="3">cv. Jamaican Lion 4</strain>
        <tissue evidence="2">Leaf</tissue>
    </source>
</reference>
<dbReference type="EMBL" id="JAATIP010000292">
    <property type="protein sequence ID" value="KAF4353602.1"/>
    <property type="molecule type" value="Genomic_DNA"/>
</dbReference>
<evidence type="ECO:0000313" key="3">
    <source>
        <dbReference type="Proteomes" id="UP000525078"/>
    </source>
</evidence>
<dbReference type="Proteomes" id="UP000525078">
    <property type="component" value="Unassembled WGS sequence"/>
</dbReference>
<name>A0A7J6E5F5_CANSA</name>
<organism evidence="2 3">
    <name type="scientific">Cannabis sativa</name>
    <name type="common">Hemp</name>
    <name type="synonym">Marijuana</name>
    <dbReference type="NCBI Taxonomy" id="3483"/>
    <lineage>
        <taxon>Eukaryota</taxon>
        <taxon>Viridiplantae</taxon>
        <taxon>Streptophyta</taxon>
        <taxon>Embryophyta</taxon>
        <taxon>Tracheophyta</taxon>
        <taxon>Spermatophyta</taxon>
        <taxon>Magnoliopsida</taxon>
        <taxon>eudicotyledons</taxon>
        <taxon>Gunneridae</taxon>
        <taxon>Pentapetalae</taxon>
        <taxon>rosids</taxon>
        <taxon>fabids</taxon>
        <taxon>Rosales</taxon>
        <taxon>Cannabaceae</taxon>
        <taxon>Cannabis</taxon>
    </lineage>
</organism>
<accession>A0A7J6E5F5</accession>
<evidence type="ECO:0000313" key="2">
    <source>
        <dbReference type="EMBL" id="KAF4353602.1"/>
    </source>
</evidence>
<feature type="compositionally biased region" description="Basic and acidic residues" evidence="1">
    <location>
        <begin position="9"/>
        <end position="19"/>
    </location>
</feature>